<protein>
    <submittedName>
        <fullName evidence="9">ABC transporter permease subunit</fullName>
    </submittedName>
</protein>
<proteinExistence type="inferred from homology"/>
<evidence type="ECO:0000256" key="5">
    <source>
        <dbReference type="ARBA" id="ARBA00022989"/>
    </source>
</evidence>
<comment type="similarity">
    <text evidence="7">Belongs to the binding-protein-dependent transport system permease family.</text>
</comment>
<feature type="transmembrane region" description="Helical" evidence="7">
    <location>
        <begin position="83"/>
        <end position="105"/>
    </location>
</feature>
<accession>A0ABU8FRF9</accession>
<evidence type="ECO:0000256" key="7">
    <source>
        <dbReference type="RuleBase" id="RU363032"/>
    </source>
</evidence>
<feature type="transmembrane region" description="Helical" evidence="7">
    <location>
        <begin position="258"/>
        <end position="280"/>
    </location>
</feature>
<dbReference type="InterPro" id="IPR000515">
    <property type="entry name" value="MetI-like"/>
</dbReference>
<dbReference type="EMBL" id="JBAWSV010000001">
    <property type="protein sequence ID" value="MEI4828575.1"/>
    <property type="molecule type" value="Genomic_DNA"/>
</dbReference>
<evidence type="ECO:0000256" key="2">
    <source>
        <dbReference type="ARBA" id="ARBA00022448"/>
    </source>
</evidence>
<comment type="caution">
    <text evidence="9">The sequence shown here is derived from an EMBL/GenBank/DDBJ whole genome shotgun (WGS) entry which is preliminary data.</text>
</comment>
<dbReference type="InterPro" id="IPR035906">
    <property type="entry name" value="MetI-like_sf"/>
</dbReference>
<evidence type="ECO:0000313" key="9">
    <source>
        <dbReference type="EMBL" id="MEI4828575.1"/>
    </source>
</evidence>
<feature type="transmembrane region" description="Helical" evidence="7">
    <location>
        <begin position="12"/>
        <end position="33"/>
    </location>
</feature>
<name>A0ABU8FRF9_9BACI</name>
<evidence type="ECO:0000256" key="4">
    <source>
        <dbReference type="ARBA" id="ARBA00022692"/>
    </source>
</evidence>
<evidence type="ECO:0000256" key="6">
    <source>
        <dbReference type="ARBA" id="ARBA00023136"/>
    </source>
</evidence>
<evidence type="ECO:0000259" key="8">
    <source>
        <dbReference type="PROSITE" id="PS50928"/>
    </source>
</evidence>
<keyword evidence="4 7" id="KW-0812">Transmembrane</keyword>
<evidence type="ECO:0000256" key="3">
    <source>
        <dbReference type="ARBA" id="ARBA00022475"/>
    </source>
</evidence>
<feature type="transmembrane region" description="Helical" evidence="7">
    <location>
        <begin position="226"/>
        <end position="251"/>
    </location>
</feature>
<gene>
    <name evidence="9" type="ORF">WAX78_03780</name>
</gene>
<dbReference type="PANTHER" id="PTHR30465:SF44">
    <property type="entry name" value="ABC-TYPE DIPEPTIDE_OLIGOPEPTIDE TRANSPORT SYSTEM, PERMEASE COMPONENT"/>
    <property type="match status" value="1"/>
</dbReference>
<evidence type="ECO:0000313" key="10">
    <source>
        <dbReference type="Proteomes" id="UP001367922"/>
    </source>
</evidence>
<feature type="domain" description="ABC transmembrane type-1" evidence="8">
    <location>
        <begin position="79"/>
        <end position="277"/>
    </location>
</feature>
<keyword evidence="2 7" id="KW-0813">Transport</keyword>
<dbReference type="Gene3D" id="1.10.3720.10">
    <property type="entry name" value="MetI-like"/>
    <property type="match status" value="1"/>
</dbReference>
<feature type="transmembrane region" description="Helical" evidence="7">
    <location>
        <begin position="117"/>
        <end position="141"/>
    </location>
</feature>
<keyword evidence="10" id="KW-1185">Reference proteome</keyword>
<keyword evidence="5 7" id="KW-1133">Transmembrane helix</keyword>
<dbReference type="PANTHER" id="PTHR30465">
    <property type="entry name" value="INNER MEMBRANE ABC TRANSPORTER"/>
    <property type="match status" value="1"/>
</dbReference>
<dbReference type="Pfam" id="PF00528">
    <property type="entry name" value="BPD_transp_1"/>
    <property type="match status" value="1"/>
</dbReference>
<dbReference type="SUPFAM" id="SSF161098">
    <property type="entry name" value="MetI-like"/>
    <property type="match status" value="1"/>
</dbReference>
<evidence type="ECO:0000256" key="1">
    <source>
        <dbReference type="ARBA" id="ARBA00004651"/>
    </source>
</evidence>
<dbReference type="CDD" id="cd06261">
    <property type="entry name" value="TM_PBP2"/>
    <property type="match status" value="1"/>
</dbReference>
<feature type="transmembrane region" description="Helical" evidence="7">
    <location>
        <begin position="161"/>
        <end position="181"/>
    </location>
</feature>
<keyword evidence="6 7" id="KW-0472">Membrane</keyword>
<organism evidence="9 10">
    <name type="scientific">Bacillus yunxiaonensis</name>
    <dbReference type="NCBI Taxonomy" id="3127665"/>
    <lineage>
        <taxon>Bacteria</taxon>
        <taxon>Bacillati</taxon>
        <taxon>Bacillota</taxon>
        <taxon>Bacilli</taxon>
        <taxon>Bacillales</taxon>
        <taxon>Bacillaceae</taxon>
        <taxon>Bacillus</taxon>
    </lineage>
</organism>
<sequence>MVATWGRRVGLLCIQLLLTCIGMILISALPSLFVGMKIHIPSYIEEIRFLCNKLLHFSDLTYETKNISRPLFPQILLQYKQTVVILLLALCIASFVSFLLTVIILRLPHSISRKIVALFIFLESLPDILIIISFQFIVVWTFQQTNIMIFQIASIGETKSIFLPVVCLSIPVTFLFVKILLQLIREEIEKEYVKYAKAKGFGEMYILFHHILRNIFLHLMAYGKTIVWFMLSNLILIEYVFNVNGLLSFLLQYPTSEVFFVGFFLLYIPFLILFTFYKWFVPTVMTEGK</sequence>
<comment type="subcellular location">
    <subcellularLocation>
        <location evidence="1 7">Cell membrane</location>
        <topology evidence="1 7">Multi-pass membrane protein</topology>
    </subcellularLocation>
</comment>
<keyword evidence="3" id="KW-1003">Cell membrane</keyword>
<dbReference type="RefSeq" id="WP_336480949.1">
    <property type="nucleotide sequence ID" value="NZ_JBAWSV010000001.1"/>
</dbReference>
<reference evidence="9 10" key="1">
    <citation type="submission" date="2024-01" db="EMBL/GenBank/DDBJ databases">
        <title>Seven novel Bacillus-like species.</title>
        <authorList>
            <person name="Liu G."/>
        </authorList>
    </citation>
    <scope>NUCLEOTIDE SEQUENCE [LARGE SCALE GENOMIC DNA]</scope>
    <source>
        <strain evidence="9 10">FJAT-53711</strain>
    </source>
</reference>
<dbReference type="Proteomes" id="UP001367922">
    <property type="component" value="Unassembled WGS sequence"/>
</dbReference>
<dbReference type="PROSITE" id="PS50928">
    <property type="entry name" value="ABC_TM1"/>
    <property type="match status" value="1"/>
</dbReference>